<dbReference type="Proteomes" id="UP000503447">
    <property type="component" value="Chromosome"/>
</dbReference>
<protein>
    <recommendedName>
        <fullName evidence="1">DUF2314 domain-containing protein</fullName>
    </recommendedName>
</protein>
<dbReference type="InterPro" id="IPR018756">
    <property type="entry name" value="DUF2314"/>
</dbReference>
<evidence type="ECO:0000259" key="1">
    <source>
        <dbReference type="Pfam" id="PF10077"/>
    </source>
</evidence>
<name>A0A6M5YGU2_9BACT</name>
<dbReference type="AlphaFoldDB" id="A0A6M5YGU2"/>
<reference evidence="3" key="1">
    <citation type="submission" date="2020-05" db="EMBL/GenBank/DDBJ databases">
        <title>Frigoriglobus tundricola gen. nov., sp. nov., a psychrotolerant cellulolytic planctomycete of the family Gemmataceae with two divergent copies of 16S rRNA gene.</title>
        <authorList>
            <person name="Kulichevskaya I.S."/>
            <person name="Ivanova A.A."/>
            <person name="Naumoff D.G."/>
            <person name="Beletsky A.V."/>
            <person name="Rijpstra W.I.C."/>
            <person name="Sinninghe Damste J.S."/>
            <person name="Mardanov A.V."/>
            <person name="Ravin N.V."/>
            <person name="Dedysh S.N."/>
        </authorList>
    </citation>
    <scope>NUCLEOTIDE SEQUENCE [LARGE SCALE GENOMIC DNA]</scope>
    <source>
        <strain evidence="3">PL17</strain>
    </source>
</reference>
<dbReference type="KEGG" id="ftj:FTUN_0750"/>
<gene>
    <name evidence="2" type="ORF">FTUN_0750</name>
</gene>
<sequence length="85" mass="9753">MRQQTIDAEQIKAQQGGLEKWLGKSVKIGFDTHLGGTEWMWLMVSAVKGRKLVGKLKSEPWFAIEYRQGQKITFKEDEIFAVNLV</sequence>
<evidence type="ECO:0000313" key="3">
    <source>
        <dbReference type="Proteomes" id="UP000503447"/>
    </source>
</evidence>
<dbReference type="EMBL" id="CP053452">
    <property type="protein sequence ID" value="QJW93245.1"/>
    <property type="molecule type" value="Genomic_DNA"/>
</dbReference>
<proteinExistence type="predicted"/>
<evidence type="ECO:0000313" key="2">
    <source>
        <dbReference type="EMBL" id="QJW93245.1"/>
    </source>
</evidence>
<dbReference type="RefSeq" id="WP_171469479.1">
    <property type="nucleotide sequence ID" value="NZ_CP053452.2"/>
</dbReference>
<feature type="domain" description="DUF2314" evidence="1">
    <location>
        <begin position="24"/>
        <end position="79"/>
    </location>
</feature>
<keyword evidence="3" id="KW-1185">Reference proteome</keyword>
<organism evidence="2 3">
    <name type="scientific">Frigoriglobus tundricola</name>
    <dbReference type="NCBI Taxonomy" id="2774151"/>
    <lineage>
        <taxon>Bacteria</taxon>
        <taxon>Pseudomonadati</taxon>
        <taxon>Planctomycetota</taxon>
        <taxon>Planctomycetia</taxon>
        <taxon>Gemmatales</taxon>
        <taxon>Gemmataceae</taxon>
        <taxon>Frigoriglobus</taxon>
    </lineage>
</organism>
<dbReference type="Pfam" id="PF10077">
    <property type="entry name" value="DUF2314"/>
    <property type="match status" value="1"/>
</dbReference>
<accession>A0A6M5YGU2</accession>